<dbReference type="PANTHER" id="PTHR11266">
    <property type="entry name" value="PEROXISOMAL MEMBRANE PROTEIN 2, PXMP2 MPV17"/>
    <property type="match status" value="1"/>
</dbReference>
<organism evidence="8 9">
    <name type="scientific">Acanthoscelides obtectus</name>
    <name type="common">Bean weevil</name>
    <name type="synonym">Bruchus obtectus</name>
    <dbReference type="NCBI Taxonomy" id="200917"/>
    <lineage>
        <taxon>Eukaryota</taxon>
        <taxon>Metazoa</taxon>
        <taxon>Ecdysozoa</taxon>
        <taxon>Arthropoda</taxon>
        <taxon>Hexapoda</taxon>
        <taxon>Insecta</taxon>
        <taxon>Pterygota</taxon>
        <taxon>Neoptera</taxon>
        <taxon>Endopterygota</taxon>
        <taxon>Coleoptera</taxon>
        <taxon>Polyphaga</taxon>
        <taxon>Cucujiformia</taxon>
        <taxon>Chrysomeloidea</taxon>
        <taxon>Chrysomelidae</taxon>
        <taxon>Bruchinae</taxon>
        <taxon>Bruchini</taxon>
        <taxon>Acanthoscelides</taxon>
    </lineage>
</organism>
<comment type="similarity">
    <text evidence="2 7">Belongs to the peroxisomal membrane protein PXMP2/4 family.</text>
</comment>
<name>A0A9P0KZ45_ACAOB</name>
<dbReference type="InterPro" id="IPR007248">
    <property type="entry name" value="Mpv17_PMP22"/>
</dbReference>
<evidence type="ECO:0000313" key="8">
    <source>
        <dbReference type="EMBL" id="CAH1987319.1"/>
    </source>
</evidence>
<dbReference type="Pfam" id="PF04117">
    <property type="entry name" value="Mpv17_PMP22"/>
    <property type="match status" value="1"/>
</dbReference>
<comment type="caution">
    <text evidence="8">The sequence shown here is derived from an EMBL/GenBank/DDBJ whole genome shotgun (WGS) entry which is preliminary data.</text>
</comment>
<reference evidence="8" key="1">
    <citation type="submission" date="2022-03" db="EMBL/GenBank/DDBJ databases">
        <authorList>
            <person name="Sayadi A."/>
        </authorList>
    </citation>
    <scope>NUCLEOTIDE SEQUENCE</scope>
</reference>
<evidence type="ECO:0000256" key="1">
    <source>
        <dbReference type="ARBA" id="ARBA00004141"/>
    </source>
</evidence>
<dbReference type="OrthoDB" id="430207at2759"/>
<accession>A0A9P0KZ45</accession>
<sequence>MKIQPLKINRFRKTLLFRQALETGALMGTGDMVAQTLIERKKLERNYDPSRTLMFLLLGSFFVGPMLSAWYKCLYKLGHRDKDKSQTVILLQKVLLDQLVFAPSSLVVVLSILSLMQGGNLKSAKEEIKEKYVDILVKNWQVWPAIQMFNFYLVPLKYQVLLVQSLGLLWNTYLSWKIHN</sequence>
<dbReference type="GO" id="GO:0005739">
    <property type="term" value="C:mitochondrion"/>
    <property type="evidence" value="ECO:0007669"/>
    <property type="project" value="TreeGrafter"/>
</dbReference>
<feature type="transmembrane region" description="Helical" evidence="7">
    <location>
        <begin position="53"/>
        <end position="73"/>
    </location>
</feature>
<dbReference type="Proteomes" id="UP001152888">
    <property type="component" value="Unassembled WGS sequence"/>
</dbReference>
<keyword evidence="3 7" id="KW-0812">Transmembrane</keyword>
<evidence type="ECO:0000256" key="5">
    <source>
        <dbReference type="ARBA" id="ARBA00023136"/>
    </source>
</evidence>
<dbReference type="GO" id="GO:1901858">
    <property type="term" value="P:regulation of mitochondrial DNA metabolic process"/>
    <property type="evidence" value="ECO:0007669"/>
    <property type="project" value="TreeGrafter"/>
</dbReference>
<gene>
    <name evidence="8" type="ORF">ACAOBT_LOCUS17780</name>
</gene>
<protein>
    <recommendedName>
        <fullName evidence="6">Mitochondrial inner membrane protein Mpv17</fullName>
    </recommendedName>
</protein>
<proteinExistence type="inferred from homology"/>
<evidence type="ECO:0000313" key="9">
    <source>
        <dbReference type="Proteomes" id="UP001152888"/>
    </source>
</evidence>
<dbReference type="PANTHER" id="PTHR11266:SF17">
    <property type="entry name" value="PROTEIN MPV17"/>
    <property type="match status" value="1"/>
</dbReference>
<evidence type="ECO:0000256" key="4">
    <source>
        <dbReference type="ARBA" id="ARBA00022989"/>
    </source>
</evidence>
<comment type="subcellular location">
    <subcellularLocation>
        <location evidence="1">Membrane</location>
        <topology evidence="1">Multi-pass membrane protein</topology>
    </subcellularLocation>
</comment>
<keyword evidence="5 7" id="KW-0472">Membrane</keyword>
<dbReference type="GO" id="GO:0016020">
    <property type="term" value="C:membrane"/>
    <property type="evidence" value="ECO:0007669"/>
    <property type="project" value="UniProtKB-SubCell"/>
</dbReference>
<evidence type="ECO:0000256" key="2">
    <source>
        <dbReference type="ARBA" id="ARBA00006824"/>
    </source>
</evidence>
<evidence type="ECO:0000256" key="6">
    <source>
        <dbReference type="ARBA" id="ARBA00049743"/>
    </source>
</evidence>
<dbReference type="GO" id="GO:0015267">
    <property type="term" value="F:channel activity"/>
    <property type="evidence" value="ECO:0007669"/>
    <property type="project" value="TreeGrafter"/>
</dbReference>
<dbReference type="AlphaFoldDB" id="A0A9P0KZ45"/>
<evidence type="ECO:0000256" key="7">
    <source>
        <dbReference type="RuleBase" id="RU363053"/>
    </source>
</evidence>
<dbReference type="EMBL" id="CAKOFQ010007017">
    <property type="protein sequence ID" value="CAH1987319.1"/>
    <property type="molecule type" value="Genomic_DNA"/>
</dbReference>
<feature type="transmembrane region" description="Helical" evidence="7">
    <location>
        <begin position="94"/>
        <end position="116"/>
    </location>
</feature>
<evidence type="ECO:0000256" key="3">
    <source>
        <dbReference type="ARBA" id="ARBA00022692"/>
    </source>
</evidence>
<keyword evidence="9" id="KW-1185">Reference proteome</keyword>
<keyword evidence="4 7" id="KW-1133">Transmembrane helix</keyword>